<dbReference type="PANTHER" id="PTHR42924:SF3">
    <property type="entry name" value="POLYMERASE_HISTIDINOL PHOSPHATASE N-TERMINAL DOMAIN-CONTAINING PROTEIN"/>
    <property type="match status" value="1"/>
</dbReference>
<proteinExistence type="predicted"/>
<gene>
    <name evidence="3" type="ORF">GCM10009039_14190</name>
</gene>
<organism evidence="3 4">
    <name type="scientific">Halocalculus aciditolerans</name>
    <dbReference type="NCBI Taxonomy" id="1383812"/>
    <lineage>
        <taxon>Archaea</taxon>
        <taxon>Methanobacteriati</taxon>
        <taxon>Methanobacteriota</taxon>
        <taxon>Stenosarchaea group</taxon>
        <taxon>Halobacteria</taxon>
        <taxon>Halobacteriales</taxon>
        <taxon>Halobacteriaceae</taxon>
        <taxon>Halocalculus</taxon>
    </lineage>
</organism>
<reference evidence="3" key="1">
    <citation type="journal article" date="2014" name="Int. J. Syst. Evol. Microbiol.">
        <title>Complete genome sequence of Corynebacterium casei LMG S-19264T (=DSM 44701T), isolated from a smear-ripened cheese.</title>
        <authorList>
            <consortium name="US DOE Joint Genome Institute (JGI-PGF)"/>
            <person name="Walter F."/>
            <person name="Albersmeier A."/>
            <person name="Kalinowski J."/>
            <person name="Ruckert C."/>
        </authorList>
    </citation>
    <scope>NUCLEOTIDE SEQUENCE</scope>
    <source>
        <strain evidence="3">JCM 19596</strain>
    </source>
</reference>
<dbReference type="InterPro" id="IPR016195">
    <property type="entry name" value="Pol/histidinol_Pase-like"/>
</dbReference>
<dbReference type="EMBL" id="BMPG01000002">
    <property type="protein sequence ID" value="GGL57174.1"/>
    <property type="molecule type" value="Genomic_DNA"/>
</dbReference>
<evidence type="ECO:0000256" key="1">
    <source>
        <dbReference type="SAM" id="MobiDB-lite"/>
    </source>
</evidence>
<sequence length="246" mass="26112">MADSTTTVRVDPHVHSDGSYDGHEPVELLLEHAADVGLDAVVVTDHDDIDESLRAADLASDYGLLGIPGVEVSTAHGHLLAVGVEECPPKGEPLAATVDHVHGQGGAAIVAHPFQRTRHGVRRRNLVGCPADALEVFNSMLFTGYRNRKAAAFATKHDYGSVAGSDAHFLGNVGRAYTEVDAPASDVSADAVVDAIADGDTRIRGRRTPIHRSAVQYAAGAVKKSAYTFTRRAPYVPAWPASYRTD</sequence>
<name>A0A830F2V9_9EURY</name>
<dbReference type="OrthoDB" id="50465at2157"/>
<feature type="region of interest" description="Disordered" evidence="1">
    <location>
        <begin position="1"/>
        <end position="20"/>
    </location>
</feature>
<feature type="compositionally biased region" description="Basic and acidic residues" evidence="1">
    <location>
        <begin position="10"/>
        <end position="20"/>
    </location>
</feature>
<dbReference type="NCBIfam" id="NF038032">
    <property type="entry name" value="CehA_McbA_metalo"/>
    <property type="match status" value="1"/>
</dbReference>
<protein>
    <submittedName>
        <fullName evidence="3">Phosphoesterase</fullName>
    </submittedName>
</protein>
<reference evidence="3" key="2">
    <citation type="submission" date="2020-09" db="EMBL/GenBank/DDBJ databases">
        <authorList>
            <person name="Sun Q."/>
            <person name="Ohkuma M."/>
        </authorList>
    </citation>
    <scope>NUCLEOTIDE SEQUENCE</scope>
    <source>
        <strain evidence="3">JCM 19596</strain>
    </source>
</reference>
<dbReference type="Gene3D" id="3.20.20.140">
    <property type="entry name" value="Metal-dependent hydrolases"/>
    <property type="match status" value="1"/>
</dbReference>
<dbReference type="InterPro" id="IPR003141">
    <property type="entry name" value="Pol/His_phosphatase_N"/>
</dbReference>
<accession>A0A830F2V9</accession>
<comment type="caution">
    <text evidence="3">The sequence shown here is derived from an EMBL/GenBank/DDBJ whole genome shotgun (WGS) entry which is preliminary data.</text>
</comment>
<evidence type="ECO:0000313" key="4">
    <source>
        <dbReference type="Proteomes" id="UP000607197"/>
    </source>
</evidence>
<evidence type="ECO:0000259" key="2">
    <source>
        <dbReference type="SMART" id="SM00481"/>
    </source>
</evidence>
<dbReference type="GO" id="GO:0004534">
    <property type="term" value="F:5'-3' RNA exonuclease activity"/>
    <property type="evidence" value="ECO:0007669"/>
    <property type="project" value="TreeGrafter"/>
</dbReference>
<dbReference type="GO" id="GO:0035312">
    <property type="term" value="F:5'-3' DNA exonuclease activity"/>
    <property type="evidence" value="ECO:0007669"/>
    <property type="project" value="TreeGrafter"/>
</dbReference>
<dbReference type="Pfam" id="PF02811">
    <property type="entry name" value="PHP"/>
    <property type="match status" value="1"/>
</dbReference>
<dbReference type="SUPFAM" id="SSF89550">
    <property type="entry name" value="PHP domain-like"/>
    <property type="match status" value="1"/>
</dbReference>
<dbReference type="InterPro" id="IPR004013">
    <property type="entry name" value="PHP_dom"/>
</dbReference>
<dbReference type="Pfam" id="PF13263">
    <property type="entry name" value="PHP_C"/>
    <property type="match status" value="1"/>
</dbReference>
<dbReference type="AlphaFoldDB" id="A0A830F2V9"/>
<keyword evidence="4" id="KW-1185">Reference proteome</keyword>
<evidence type="ECO:0000313" key="3">
    <source>
        <dbReference type="EMBL" id="GGL57174.1"/>
    </source>
</evidence>
<dbReference type="PANTHER" id="PTHR42924">
    <property type="entry name" value="EXONUCLEASE"/>
    <property type="match status" value="1"/>
</dbReference>
<feature type="domain" description="Polymerase/histidinol phosphatase N-terminal" evidence="2">
    <location>
        <begin position="10"/>
        <end position="76"/>
    </location>
</feature>
<dbReference type="CDD" id="cd07432">
    <property type="entry name" value="PHP_HisPPase"/>
    <property type="match status" value="1"/>
</dbReference>
<dbReference type="RefSeq" id="WP_188977375.1">
    <property type="nucleotide sequence ID" value="NZ_BMPG01000002.1"/>
</dbReference>
<dbReference type="InterPro" id="IPR052018">
    <property type="entry name" value="PHP_domain"/>
</dbReference>
<dbReference type="SMART" id="SM00481">
    <property type="entry name" value="POLIIIAc"/>
    <property type="match status" value="1"/>
</dbReference>
<dbReference type="Proteomes" id="UP000607197">
    <property type="component" value="Unassembled WGS sequence"/>
</dbReference>